<sequence>MRFKRTSVLLRDFVTHHVRKLSPSPSTSSSLGSSGNEPRSFREPMTDPGWKAAMESEIRALESNHTWDMTQLPSGKTALGCKWVYKVKYHSNGTVE</sequence>
<proteinExistence type="predicted"/>
<evidence type="ECO:0008006" key="4">
    <source>
        <dbReference type="Google" id="ProtNLM"/>
    </source>
</evidence>
<feature type="region of interest" description="Disordered" evidence="1">
    <location>
        <begin position="19"/>
        <end position="47"/>
    </location>
</feature>
<evidence type="ECO:0000313" key="3">
    <source>
        <dbReference type="Proteomes" id="UP001152484"/>
    </source>
</evidence>
<protein>
    <recommendedName>
        <fullName evidence="4">Reverse transcriptase Ty1/copia-type domain-containing protein</fullName>
    </recommendedName>
</protein>
<keyword evidence="3" id="KW-1185">Reference proteome</keyword>
<comment type="caution">
    <text evidence="2">The sequence shown here is derived from an EMBL/GenBank/DDBJ whole genome shotgun (WGS) entry which is preliminary data.</text>
</comment>
<feature type="compositionally biased region" description="Low complexity" evidence="1">
    <location>
        <begin position="21"/>
        <end position="35"/>
    </location>
</feature>
<gene>
    <name evidence="2" type="ORF">CEURO_LOCUS3788</name>
</gene>
<evidence type="ECO:0000313" key="2">
    <source>
        <dbReference type="EMBL" id="CAH9070821.1"/>
    </source>
</evidence>
<dbReference type="OrthoDB" id="1274804at2759"/>
<name>A0A9P0YPW6_CUSEU</name>
<dbReference type="AlphaFoldDB" id="A0A9P0YPW6"/>
<accession>A0A9P0YPW6</accession>
<reference evidence="2" key="1">
    <citation type="submission" date="2022-07" db="EMBL/GenBank/DDBJ databases">
        <authorList>
            <person name="Macas J."/>
            <person name="Novak P."/>
            <person name="Neumann P."/>
        </authorList>
    </citation>
    <scope>NUCLEOTIDE SEQUENCE</scope>
</reference>
<organism evidence="2 3">
    <name type="scientific">Cuscuta europaea</name>
    <name type="common">European dodder</name>
    <dbReference type="NCBI Taxonomy" id="41803"/>
    <lineage>
        <taxon>Eukaryota</taxon>
        <taxon>Viridiplantae</taxon>
        <taxon>Streptophyta</taxon>
        <taxon>Embryophyta</taxon>
        <taxon>Tracheophyta</taxon>
        <taxon>Spermatophyta</taxon>
        <taxon>Magnoliopsida</taxon>
        <taxon>eudicotyledons</taxon>
        <taxon>Gunneridae</taxon>
        <taxon>Pentapetalae</taxon>
        <taxon>asterids</taxon>
        <taxon>lamiids</taxon>
        <taxon>Solanales</taxon>
        <taxon>Convolvulaceae</taxon>
        <taxon>Cuscuteae</taxon>
        <taxon>Cuscuta</taxon>
        <taxon>Cuscuta subgen. Cuscuta</taxon>
    </lineage>
</organism>
<dbReference type="Proteomes" id="UP001152484">
    <property type="component" value="Unassembled WGS sequence"/>
</dbReference>
<dbReference type="EMBL" id="CAMAPE010000006">
    <property type="protein sequence ID" value="CAH9070821.1"/>
    <property type="molecule type" value="Genomic_DNA"/>
</dbReference>
<evidence type="ECO:0000256" key="1">
    <source>
        <dbReference type="SAM" id="MobiDB-lite"/>
    </source>
</evidence>